<evidence type="ECO:0000313" key="3">
    <source>
        <dbReference type="Proteomes" id="UP001500503"/>
    </source>
</evidence>
<gene>
    <name evidence="2" type="ORF">GCM10023191_095020</name>
</gene>
<keyword evidence="3" id="KW-1185">Reference proteome</keyword>
<dbReference type="SUPFAM" id="SSF53335">
    <property type="entry name" value="S-adenosyl-L-methionine-dependent methyltransferases"/>
    <property type="match status" value="1"/>
</dbReference>
<accession>A0ABP8R761</accession>
<dbReference type="InterPro" id="IPR029063">
    <property type="entry name" value="SAM-dependent_MTases_sf"/>
</dbReference>
<evidence type="ECO:0000256" key="1">
    <source>
        <dbReference type="SAM" id="MobiDB-lite"/>
    </source>
</evidence>
<comment type="caution">
    <text evidence="2">The sequence shown here is derived from an EMBL/GenBank/DDBJ whole genome shotgun (WGS) entry which is preliminary data.</text>
</comment>
<feature type="region of interest" description="Disordered" evidence="1">
    <location>
        <begin position="163"/>
        <end position="195"/>
    </location>
</feature>
<dbReference type="Proteomes" id="UP001500503">
    <property type="component" value="Unassembled WGS sequence"/>
</dbReference>
<sequence length="310" mass="33885">MAGVRRPEGTITRGKTAPNRLRRVDRWIVRVHGPRLRRQERPLVVDLGYGASPITTVELFGRLRAVHPRVEVVGVEIDPERVAAARPYEREGLSFRLGGFELPVGRPAALIRAFNVLRQYEEAEAWRAWDRLCGGLAPGGVLVEGTCDEIGRRAVWVTLHGTDGGAPGVPAPRDPAEGAGARGASRRRGPGERRTALRPRAGVPQMITFAAHLATLSRPSELTERLPKTLIHRNVPGEPVHALLTAFDRAWATAAPRSVFGPRQRWIAAVELLSRELPVHTAPPLGGRGRWRLGEVTVPWSAVAPRPTGP</sequence>
<dbReference type="EMBL" id="BAABHF010000062">
    <property type="protein sequence ID" value="GAA4519455.1"/>
    <property type="molecule type" value="Genomic_DNA"/>
</dbReference>
<reference evidence="3" key="1">
    <citation type="journal article" date="2019" name="Int. J. Syst. Evol. Microbiol.">
        <title>The Global Catalogue of Microorganisms (GCM) 10K type strain sequencing project: providing services to taxonomists for standard genome sequencing and annotation.</title>
        <authorList>
            <consortium name="The Broad Institute Genomics Platform"/>
            <consortium name="The Broad Institute Genome Sequencing Center for Infectious Disease"/>
            <person name="Wu L."/>
            <person name="Ma J."/>
        </authorList>
    </citation>
    <scope>NUCLEOTIDE SEQUENCE [LARGE SCALE GENOMIC DNA]</scope>
    <source>
        <strain evidence="3">JCM 17933</strain>
    </source>
</reference>
<evidence type="ECO:0008006" key="4">
    <source>
        <dbReference type="Google" id="ProtNLM"/>
    </source>
</evidence>
<organism evidence="2 3">
    <name type="scientific">Actinoallomurus oryzae</name>
    <dbReference type="NCBI Taxonomy" id="502180"/>
    <lineage>
        <taxon>Bacteria</taxon>
        <taxon>Bacillati</taxon>
        <taxon>Actinomycetota</taxon>
        <taxon>Actinomycetes</taxon>
        <taxon>Streptosporangiales</taxon>
        <taxon>Thermomonosporaceae</taxon>
        <taxon>Actinoallomurus</taxon>
    </lineage>
</organism>
<protein>
    <recommendedName>
        <fullName evidence="4">Class I SAM-dependent methyltransferase</fullName>
    </recommendedName>
</protein>
<evidence type="ECO:0000313" key="2">
    <source>
        <dbReference type="EMBL" id="GAA4519455.1"/>
    </source>
</evidence>
<proteinExistence type="predicted"/>
<dbReference type="RefSeq" id="WP_345475245.1">
    <property type="nucleotide sequence ID" value="NZ_BAABHF010000062.1"/>
</dbReference>
<name>A0ABP8R761_9ACTN</name>
<dbReference type="Gene3D" id="3.40.50.150">
    <property type="entry name" value="Vaccinia Virus protein VP39"/>
    <property type="match status" value="1"/>
</dbReference>